<dbReference type="Pfam" id="PF02585">
    <property type="entry name" value="PIG-L"/>
    <property type="match status" value="1"/>
</dbReference>
<dbReference type="PANTHER" id="PTHR12993">
    <property type="entry name" value="N-ACETYLGLUCOSAMINYL-PHOSPHATIDYLINOSITOL DE-N-ACETYLASE-RELATED"/>
    <property type="match status" value="1"/>
</dbReference>
<dbReference type="PANTHER" id="PTHR12993:SF11">
    <property type="entry name" value="N-ACETYLGLUCOSAMINYL-PHOSPHATIDYLINOSITOL DE-N-ACETYLASE"/>
    <property type="match status" value="1"/>
</dbReference>
<comment type="caution">
    <text evidence="2">The sequence shown here is derived from an EMBL/GenBank/DDBJ whole genome shotgun (WGS) entry which is preliminary data.</text>
</comment>
<dbReference type="SUPFAM" id="SSF102588">
    <property type="entry name" value="LmbE-like"/>
    <property type="match status" value="1"/>
</dbReference>
<reference evidence="2 3" key="1">
    <citation type="submission" date="2020-06" db="EMBL/GenBank/DDBJ databases">
        <title>Actinokineospora xiongansis sp. nov., isolated from soil of Baiyangdian.</title>
        <authorList>
            <person name="Zhang X."/>
        </authorList>
    </citation>
    <scope>NUCLEOTIDE SEQUENCE [LARGE SCALE GENOMIC DNA]</scope>
    <source>
        <strain evidence="2 3">HBU206404</strain>
    </source>
</reference>
<dbReference type="InterPro" id="IPR024078">
    <property type="entry name" value="LmbE-like_dom_sf"/>
</dbReference>
<name>A0ABR7L1N6_9PSEU</name>
<dbReference type="Gene3D" id="3.40.50.10320">
    <property type="entry name" value="LmbE-like"/>
    <property type="match status" value="1"/>
</dbReference>
<dbReference type="Proteomes" id="UP000734823">
    <property type="component" value="Unassembled WGS sequence"/>
</dbReference>
<accession>A0ABR7L1N6</accession>
<keyword evidence="3" id="KW-1185">Reference proteome</keyword>
<evidence type="ECO:0000313" key="2">
    <source>
        <dbReference type="EMBL" id="MBC6446597.1"/>
    </source>
</evidence>
<protein>
    <submittedName>
        <fullName evidence="2">PIG-L family deacetylase</fullName>
    </submittedName>
</protein>
<dbReference type="EMBL" id="JABVED010000002">
    <property type="protein sequence ID" value="MBC6446597.1"/>
    <property type="molecule type" value="Genomic_DNA"/>
</dbReference>
<organism evidence="2 3">
    <name type="scientific">Actinokineospora xionganensis</name>
    <dbReference type="NCBI Taxonomy" id="2684470"/>
    <lineage>
        <taxon>Bacteria</taxon>
        <taxon>Bacillati</taxon>
        <taxon>Actinomycetota</taxon>
        <taxon>Actinomycetes</taxon>
        <taxon>Pseudonocardiales</taxon>
        <taxon>Pseudonocardiaceae</taxon>
        <taxon>Actinokineospora</taxon>
    </lineage>
</organism>
<evidence type="ECO:0000256" key="1">
    <source>
        <dbReference type="ARBA" id="ARBA00022833"/>
    </source>
</evidence>
<proteinExistence type="predicted"/>
<evidence type="ECO:0000313" key="3">
    <source>
        <dbReference type="Proteomes" id="UP000734823"/>
    </source>
</evidence>
<dbReference type="RefSeq" id="WP_187218624.1">
    <property type="nucleotide sequence ID" value="NZ_JABVED010000002.1"/>
</dbReference>
<sequence length="260" mass="28049">MLSGLRRIARGALFATARDWTDRLASSSPALVLAPHPDDETIGCGATILRKIAAGASVTVVVVTDGRHSHRSSYCSPEDLAALRRVEMADAAKRLGGPEVLWLDLPDGQAGTDVDALAERVGALVRERGVEDLFSTCAWEAHPDHAAVGRAARLVADRTGARLFEYPVWLWGSWPLAKGGRWSSFSQFARVALTGGAVTVRTAEVRDRKLHALAAHRTQLGHRPDGVPADEPWVSLPPAVLDDAGRGVELFLRYRGQADR</sequence>
<dbReference type="InterPro" id="IPR003737">
    <property type="entry name" value="GlcNAc_PI_deacetylase-related"/>
</dbReference>
<gene>
    <name evidence="2" type="ORF">GPZ80_05325</name>
</gene>
<keyword evidence="1" id="KW-0862">Zinc</keyword>